<dbReference type="FunFam" id="3.20.20.450:FF:000001">
    <property type="entry name" value="Cyclic di-GMP phosphodiesterase yahA"/>
    <property type="match status" value="1"/>
</dbReference>
<dbReference type="EC" id="3.1.4.52" evidence="2"/>
<gene>
    <name evidence="13" type="ORF">SF301_3827</name>
</gene>
<dbReference type="InterPro" id="IPR001633">
    <property type="entry name" value="EAL_dom"/>
</dbReference>
<evidence type="ECO:0000256" key="8">
    <source>
        <dbReference type="ARBA" id="ARBA00023136"/>
    </source>
</evidence>
<keyword evidence="5 10" id="KW-0812">Transmembrane</keyword>
<dbReference type="CDD" id="cd01948">
    <property type="entry name" value="EAL"/>
    <property type="match status" value="1"/>
</dbReference>
<dbReference type="Proteomes" id="UP000198358">
    <property type="component" value="Unassembled WGS sequence"/>
</dbReference>
<dbReference type="Pfam" id="PF00563">
    <property type="entry name" value="EAL"/>
    <property type="match status" value="1"/>
</dbReference>
<dbReference type="PROSITE" id="PS50883">
    <property type="entry name" value="EAL"/>
    <property type="match status" value="1"/>
</dbReference>
<organism evidence="13 14">
    <name type="scientific">Shigella flexneri 2a str. 301</name>
    <dbReference type="NCBI Taxonomy" id="198214"/>
    <lineage>
        <taxon>Bacteria</taxon>
        <taxon>Pseudomonadati</taxon>
        <taxon>Pseudomonadota</taxon>
        <taxon>Gammaproteobacteria</taxon>
        <taxon>Enterobacterales</taxon>
        <taxon>Enterobacteriaceae</taxon>
        <taxon>Shigella</taxon>
    </lineage>
</organism>
<feature type="chain" id="PRO_5044261536" description="cyclic-guanylate-specific phosphodiesterase" evidence="11">
    <location>
        <begin position="21"/>
        <end position="578"/>
    </location>
</feature>
<dbReference type="SMART" id="SM00052">
    <property type="entry name" value="EAL"/>
    <property type="match status" value="1"/>
</dbReference>
<proteinExistence type="predicted"/>
<evidence type="ECO:0000256" key="10">
    <source>
        <dbReference type="SAM" id="Phobius"/>
    </source>
</evidence>
<feature type="transmembrane region" description="Helical" evidence="10">
    <location>
        <begin position="76"/>
        <end position="99"/>
    </location>
</feature>
<comment type="subcellular location">
    <subcellularLocation>
        <location evidence="1">Cell membrane</location>
        <topology evidence="1">Multi-pass membrane protein</topology>
    </subcellularLocation>
</comment>
<evidence type="ECO:0000313" key="14">
    <source>
        <dbReference type="Proteomes" id="UP000198358"/>
    </source>
</evidence>
<evidence type="ECO:0000256" key="6">
    <source>
        <dbReference type="ARBA" id="ARBA00022801"/>
    </source>
</evidence>
<dbReference type="InterPro" id="IPR050706">
    <property type="entry name" value="Cyclic-di-GMP_PDE-like"/>
</dbReference>
<keyword evidence="8 10" id="KW-0472">Membrane</keyword>
<feature type="domain" description="EAL" evidence="12">
    <location>
        <begin position="317"/>
        <end position="571"/>
    </location>
</feature>
<dbReference type="Gene3D" id="3.20.20.450">
    <property type="entry name" value="EAL domain"/>
    <property type="match status" value="1"/>
</dbReference>
<evidence type="ECO:0000313" key="13">
    <source>
        <dbReference type="EMBL" id="OXB27396.1"/>
    </source>
</evidence>
<keyword evidence="6" id="KW-0378">Hydrolase</keyword>
<dbReference type="GO" id="GO:0005886">
    <property type="term" value="C:plasma membrane"/>
    <property type="evidence" value="ECO:0007669"/>
    <property type="project" value="UniProtKB-SubCell"/>
</dbReference>
<keyword evidence="3" id="KW-1003">Cell membrane</keyword>
<dbReference type="Pfam" id="PF12792">
    <property type="entry name" value="CSS-motif"/>
    <property type="match status" value="1"/>
</dbReference>
<dbReference type="SUPFAM" id="SSF141868">
    <property type="entry name" value="EAL domain-like"/>
    <property type="match status" value="1"/>
</dbReference>
<feature type="transmembrane region" description="Helical" evidence="10">
    <location>
        <begin position="292"/>
        <end position="310"/>
    </location>
</feature>
<keyword evidence="7 10" id="KW-1133">Transmembrane helix</keyword>
<keyword evidence="11" id="KW-0732">Signal</keyword>
<evidence type="ECO:0000256" key="3">
    <source>
        <dbReference type="ARBA" id="ARBA00022475"/>
    </source>
</evidence>
<evidence type="ECO:0000256" key="4">
    <source>
        <dbReference type="ARBA" id="ARBA00022636"/>
    </source>
</evidence>
<name>A0AB36PC97_SHIFL</name>
<reference evidence="13 14" key="1">
    <citation type="submission" date="2017-04" db="EMBL/GenBank/DDBJ databases">
        <title>Shigella flexneri 2a str. 301 Sequencing.</title>
        <authorList>
            <person name="Zhu Z."/>
        </authorList>
    </citation>
    <scope>NUCLEOTIDE SEQUENCE [LARGE SCALE GENOMIC DNA]</scope>
    <source>
        <strain evidence="13 14">301</strain>
    </source>
</reference>
<accession>A0AB36PC97</accession>
<dbReference type="EMBL" id="NEDR01000002">
    <property type="protein sequence ID" value="OXB27396.1"/>
    <property type="molecule type" value="Genomic_DNA"/>
</dbReference>
<dbReference type="InterPro" id="IPR024744">
    <property type="entry name" value="CSS-motif_dom"/>
</dbReference>
<comment type="caution">
    <text evidence="13">The sequence shown here is derived from an EMBL/GenBank/DDBJ whole genome shotgun (WGS) entry which is preliminary data.</text>
</comment>
<evidence type="ECO:0000256" key="2">
    <source>
        <dbReference type="ARBA" id="ARBA00012282"/>
    </source>
</evidence>
<protein>
    <recommendedName>
        <fullName evidence="2">cyclic-guanylate-specific phosphodiesterase</fullName>
        <ecNumber evidence="2">3.1.4.52</ecNumber>
    </recommendedName>
</protein>
<feature type="signal peptide" evidence="11">
    <location>
        <begin position="1"/>
        <end position="20"/>
    </location>
</feature>
<keyword evidence="4" id="KW-0973">c-di-GMP</keyword>
<evidence type="ECO:0000256" key="11">
    <source>
        <dbReference type="SAM" id="SignalP"/>
    </source>
</evidence>
<dbReference type="GO" id="GO:0071111">
    <property type="term" value="F:cyclic-guanylate-specific phosphodiesterase activity"/>
    <property type="evidence" value="ECO:0007669"/>
    <property type="project" value="UniProtKB-EC"/>
</dbReference>
<evidence type="ECO:0000259" key="12">
    <source>
        <dbReference type="PROSITE" id="PS50883"/>
    </source>
</evidence>
<sequence length="578" mass="64331">MPCFTAMRAEIALMSGSAFAVTHHAFSSGAGRTSDGNGSHASTLKSPSYTKSVSWQHYPFSCIKPFGRDKQMRNTLIPILVAICLFITGVAILNIQLWYSAKAEYLAGARYAANNINHILEEASQATQTAVNIAGKECDLEEQYQLGTEAALKPHLRTIIILKQGIVWCTSLPGNRVLLSRIPVVPDSNLLLAPAIDTVNRLPILLYQSQFADTRILVTISDQHIRGALNVPLKGVRYVLRVADDIIGPTADVMTLNGHYPYTEKVHSTKYHFTIIFNPPPLFSFYRLIDKGFGILIFILLIASAAAFLLDRYFNKSATPEEILRRAINNGEIVPFYQPVVNGREGTLRGVEVLARWKQPHGGYISPAAFIPLAEKSGLIVPLTQSLMNQVARQMNAIASKLPEGFHIGINFSASHIISPTFVDECLNFRDSFTRRDLNLVLEVTEREPLNVDESLVQRLNILHENGFVIALDDFGTGYSGLSYLHDLHIDYIKIDHSFVGRVNADPESTRILDCVLDLARKLSISIVAEGVETKEQLGYLNQNNITFQQGYYFYKPVTYIDLVKIILSKPKVKVVVE</sequence>
<dbReference type="PANTHER" id="PTHR33121">
    <property type="entry name" value="CYCLIC DI-GMP PHOSPHODIESTERASE PDEF"/>
    <property type="match status" value="1"/>
</dbReference>
<evidence type="ECO:0000256" key="1">
    <source>
        <dbReference type="ARBA" id="ARBA00004651"/>
    </source>
</evidence>
<dbReference type="PANTHER" id="PTHR33121:SF81">
    <property type="entry name" value="CYCLIC DI-GMP PHOSPHODIESTERASE PDEB-RELATED"/>
    <property type="match status" value="1"/>
</dbReference>
<evidence type="ECO:0000256" key="9">
    <source>
        <dbReference type="ARBA" id="ARBA00034290"/>
    </source>
</evidence>
<evidence type="ECO:0000256" key="7">
    <source>
        <dbReference type="ARBA" id="ARBA00022989"/>
    </source>
</evidence>
<dbReference type="AlphaFoldDB" id="A0AB36PC97"/>
<dbReference type="InterPro" id="IPR035919">
    <property type="entry name" value="EAL_sf"/>
</dbReference>
<comment type="catalytic activity">
    <reaction evidence="9">
        <text>3',3'-c-di-GMP + H2O = 5'-phosphoguanylyl(3'-&gt;5')guanosine + H(+)</text>
        <dbReference type="Rhea" id="RHEA:24902"/>
        <dbReference type="ChEBI" id="CHEBI:15377"/>
        <dbReference type="ChEBI" id="CHEBI:15378"/>
        <dbReference type="ChEBI" id="CHEBI:58754"/>
        <dbReference type="ChEBI" id="CHEBI:58805"/>
        <dbReference type="EC" id="3.1.4.52"/>
    </reaction>
</comment>
<evidence type="ECO:0000256" key="5">
    <source>
        <dbReference type="ARBA" id="ARBA00022692"/>
    </source>
</evidence>